<feature type="domain" description="MULE transposase" evidence="1">
    <location>
        <begin position="60"/>
        <end position="158"/>
    </location>
</feature>
<protein>
    <recommendedName>
        <fullName evidence="1">MULE transposase domain-containing protein</fullName>
    </recommendedName>
</protein>
<reference evidence="2" key="1">
    <citation type="submission" date="2021-02" db="EMBL/GenBank/DDBJ databases">
        <authorList>
            <person name="Nowell W R."/>
        </authorList>
    </citation>
    <scope>NUCLEOTIDE SEQUENCE</scope>
    <source>
        <strain evidence="2">Ploen Becks lab</strain>
    </source>
</reference>
<proteinExistence type="predicted"/>
<keyword evidence="3" id="KW-1185">Reference proteome</keyword>
<dbReference type="InterPro" id="IPR018289">
    <property type="entry name" value="MULE_transposase_dom"/>
</dbReference>
<dbReference type="OrthoDB" id="119028at2759"/>
<accession>A0A814CAL5</accession>
<sequence>MLATLKVHLNVNFSLRAKKRETTQPTMRHFKEWCEANSAIPEDDDSVFRLIKFSLDSKFILSDATYKLTYGNFPAITGGTTDRAKKFHPFGLALCNSEKEIDFAFFFKSIKQVAEIVYNKLIDPRIIIADNAGAISNGFEQVFVCEKRINCWAHVIKK</sequence>
<comment type="caution">
    <text evidence="2">The sequence shown here is derived from an EMBL/GenBank/DDBJ whole genome shotgun (WGS) entry which is preliminary data.</text>
</comment>
<dbReference type="Pfam" id="PF10551">
    <property type="entry name" value="MULE"/>
    <property type="match status" value="1"/>
</dbReference>
<evidence type="ECO:0000313" key="3">
    <source>
        <dbReference type="Proteomes" id="UP000663879"/>
    </source>
</evidence>
<evidence type="ECO:0000259" key="1">
    <source>
        <dbReference type="Pfam" id="PF10551"/>
    </source>
</evidence>
<dbReference type="Proteomes" id="UP000663879">
    <property type="component" value="Unassembled WGS sequence"/>
</dbReference>
<gene>
    <name evidence="2" type="ORF">OXX778_LOCUS13374</name>
</gene>
<organism evidence="2 3">
    <name type="scientific">Brachionus calyciflorus</name>
    <dbReference type="NCBI Taxonomy" id="104777"/>
    <lineage>
        <taxon>Eukaryota</taxon>
        <taxon>Metazoa</taxon>
        <taxon>Spiralia</taxon>
        <taxon>Gnathifera</taxon>
        <taxon>Rotifera</taxon>
        <taxon>Eurotatoria</taxon>
        <taxon>Monogononta</taxon>
        <taxon>Pseudotrocha</taxon>
        <taxon>Ploima</taxon>
        <taxon>Brachionidae</taxon>
        <taxon>Brachionus</taxon>
    </lineage>
</organism>
<evidence type="ECO:0000313" key="2">
    <source>
        <dbReference type="EMBL" id="CAF0939941.1"/>
    </source>
</evidence>
<dbReference type="EMBL" id="CAJNOC010002556">
    <property type="protein sequence ID" value="CAF0939941.1"/>
    <property type="molecule type" value="Genomic_DNA"/>
</dbReference>
<dbReference type="AlphaFoldDB" id="A0A814CAL5"/>
<name>A0A814CAL5_9BILA</name>